<reference evidence="2 3" key="1">
    <citation type="submission" date="2014-08" db="EMBL/GenBank/DDBJ databases">
        <authorList>
            <person name="Hassan Y.I."/>
            <person name="Lepp D."/>
            <person name="Zhou T."/>
        </authorList>
    </citation>
    <scope>NUCLEOTIDE SEQUENCE [LARGE SCALE GENOMIC DNA]</scope>
    <source>
        <strain evidence="2 3">IFO13584</strain>
    </source>
</reference>
<accession>A0A087M703</accession>
<evidence type="ECO:0000313" key="3">
    <source>
        <dbReference type="Proteomes" id="UP000028981"/>
    </source>
</evidence>
<evidence type="ECO:0000256" key="1">
    <source>
        <dbReference type="SAM" id="MobiDB-lite"/>
    </source>
</evidence>
<dbReference type="EMBL" id="JQGC01000001">
    <property type="protein sequence ID" value="KFL32656.1"/>
    <property type="molecule type" value="Genomic_DNA"/>
</dbReference>
<dbReference type="AlphaFoldDB" id="A0A087M703"/>
<protein>
    <submittedName>
        <fullName evidence="2">Uncharacterized protein</fullName>
    </submittedName>
</protein>
<dbReference type="OrthoDB" id="7365191at2"/>
<name>A0A087M703_9HYPH</name>
<comment type="caution">
    <text evidence="2">The sequence shown here is derived from an EMBL/GenBank/DDBJ whole genome shotgun (WGS) entry which is preliminary data.</text>
</comment>
<gene>
    <name evidence="2" type="ORF">JP75_00400</name>
</gene>
<feature type="region of interest" description="Disordered" evidence="1">
    <location>
        <begin position="100"/>
        <end position="151"/>
    </location>
</feature>
<dbReference type="Proteomes" id="UP000028981">
    <property type="component" value="Unassembled WGS sequence"/>
</dbReference>
<sequence length="151" mass="16518">MFGYRIEARLAGQIRERWEAQKTWPFLTDDDLQSITTPEDLIDLVRMRKGITTSAAADLVNAWIVGYRSRLVLARSGGGAFAVPDTPSREDDAMAISYPLRPPRPNHFEPVAPPSERPHASAARKGVELGGKAGEIPDTSALIGPRPERSA</sequence>
<feature type="compositionally biased region" description="Pro residues" evidence="1">
    <location>
        <begin position="100"/>
        <end position="115"/>
    </location>
</feature>
<proteinExistence type="predicted"/>
<keyword evidence="3" id="KW-1185">Reference proteome</keyword>
<dbReference type="RefSeq" id="WP_035077605.1">
    <property type="nucleotide sequence ID" value="NZ_JQGC01000001.1"/>
</dbReference>
<evidence type="ECO:0000313" key="2">
    <source>
        <dbReference type="EMBL" id="KFL32656.1"/>
    </source>
</evidence>
<organism evidence="2 3">
    <name type="scientific">Devosia riboflavina</name>
    <dbReference type="NCBI Taxonomy" id="46914"/>
    <lineage>
        <taxon>Bacteria</taxon>
        <taxon>Pseudomonadati</taxon>
        <taxon>Pseudomonadota</taxon>
        <taxon>Alphaproteobacteria</taxon>
        <taxon>Hyphomicrobiales</taxon>
        <taxon>Devosiaceae</taxon>
        <taxon>Devosia</taxon>
    </lineage>
</organism>